<dbReference type="EMBL" id="JAWDGP010002821">
    <property type="protein sequence ID" value="KAK3779631.1"/>
    <property type="molecule type" value="Genomic_DNA"/>
</dbReference>
<name>A0AAE1A2W0_9GAST</name>
<keyword evidence="2" id="KW-1185">Reference proteome</keyword>
<organism evidence="1 2">
    <name type="scientific">Elysia crispata</name>
    <name type="common">lettuce slug</name>
    <dbReference type="NCBI Taxonomy" id="231223"/>
    <lineage>
        <taxon>Eukaryota</taxon>
        <taxon>Metazoa</taxon>
        <taxon>Spiralia</taxon>
        <taxon>Lophotrochozoa</taxon>
        <taxon>Mollusca</taxon>
        <taxon>Gastropoda</taxon>
        <taxon>Heterobranchia</taxon>
        <taxon>Euthyneura</taxon>
        <taxon>Panpulmonata</taxon>
        <taxon>Sacoglossa</taxon>
        <taxon>Placobranchoidea</taxon>
        <taxon>Plakobranchidae</taxon>
        <taxon>Elysia</taxon>
    </lineage>
</organism>
<comment type="caution">
    <text evidence="1">The sequence shown here is derived from an EMBL/GenBank/DDBJ whole genome shotgun (WGS) entry which is preliminary data.</text>
</comment>
<gene>
    <name evidence="1" type="ORF">RRG08_067422</name>
</gene>
<evidence type="ECO:0000313" key="1">
    <source>
        <dbReference type="EMBL" id="KAK3779631.1"/>
    </source>
</evidence>
<proteinExistence type="predicted"/>
<evidence type="ECO:0000313" key="2">
    <source>
        <dbReference type="Proteomes" id="UP001283361"/>
    </source>
</evidence>
<dbReference type="Proteomes" id="UP001283361">
    <property type="component" value="Unassembled WGS sequence"/>
</dbReference>
<protein>
    <submittedName>
        <fullName evidence="1">Uncharacterized protein</fullName>
    </submittedName>
</protein>
<accession>A0AAE1A2W0</accession>
<dbReference type="AlphaFoldDB" id="A0AAE1A2W0"/>
<sequence>MWLFVPSSFLPMRLTMPWFSFASSLVCELMVKGLLLGSFQWFDHHLLKIVIVIDGTTNYLPARSRLNISPTSHQTLSVKTFMFGRLPYMKMAGQEPLGACVGQASEC</sequence>
<reference evidence="1" key="1">
    <citation type="journal article" date="2023" name="G3 (Bethesda)">
        <title>A reference genome for the long-term kleptoplast-retaining sea slug Elysia crispata morphotype clarki.</title>
        <authorList>
            <person name="Eastman K.E."/>
            <person name="Pendleton A.L."/>
            <person name="Shaikh M.A."/>
            <person name="Suttiyut T."/>
            <person name="Ogas R."/>
            <person name="Tomko P."/>
            <person name="Gavelis G."/>
            <person name="Widhalm J.R."/>
            <person name="Wisecaver J.H."/>
        </authorList>
    </citation>
    <scope>NUCLEOTIDE SEQUENCE</scope>
    <source>
        <strain evidence="1">ECLA1</strain>
    </source>
</reference>